<proteinExistence type="predicted"/>
<reference evidence="2 3" key="1">
    <citation type="submission" date="2019-06" db="EMBL/GenBank/DDBJ databases">
        <title>Sequencing the genomes of 1000 actinobacteria strains.</title>
        <authorList>
            <person name="Klenk H.-P."/>
        </authorList>
    </citation>
    <scope>NUCLEOTIDE SEQUENCE [LARGE SCALE GENOMIC DNA]</scope>
    <source>
        <strain evidence="2 3">DSM 45015</strain>
    </source>
</reference>
<dbReference type="OrthoDB" id="3672045at2"/>
<dbReference type="AlphaFoldDB" id="A0A543N8X0"/>
<dbReference type="EMBL" id="VFQC01000002">
    <property type="protein sequence ID" value="TQN28272.1"/>
    <property type="molecule type" value="Genomic_DNA"/>
</dbReference>
<name>A0A543N8X0_9ACTN</name>
<dbReference type="Proteomes" id="UP000317422">
    <property type="component" value="Unassembled WGS sequence"/>
</dbReference>
<comment type="caution">
    <text evidence="2">The sequence shown here is derived from an EMBL/GenBank/DDBJ whole genome shotgun (WGS) entry which is preliminary data.</text>
</comment>
<feature type="compositionally biased region" description="Low complexity" evidence="1">
    <location>
        <begin position="32"/>
        <end position="42"/>
    </location>
</feature>
<sequence length="153" mass="16377">MTRNDRRPSLLDELRDLRRRISRLEASSHRTPPAGAAESAAVAAPAPAPGGLIPARVGDWWRCDAPEWEAVGLTWWERGTGRVGLLLSAVADSGTSGEVRLTLDGHRVGPVVPVTASTVRETRMVDVSGAAELRVEARRDSGSGYVRVACGTR</sequence>
<organism evidence="2 3">
    <name type="scientific">Haloactinospora alba</name>
    <dbReference type="NCBI Taxonomy" id="405555"/>
    <lineage>
        <taxon>Bacteria</taxon>
        <taxon>Bacillati</taxon>
        <taxon>Actinomycetota</taxon>
        <taxon>Actinomycetes</taxon>
        <taxon>Streptosporangiales</taxon>
        <taxon>Nocardiopsidaceae</taxon>
        <taxon>Haloactinospora</taxon>
    </lineage>
</organism>
<protein>
    <submittedName>
        <fullName evidence="2">Uncharacterized protein</fullName>
    </submittedName>
</protein>
<keyword evidence="3" id="KW-1185">Reference proteome</keyword>
<feature type="region of interest" description="Disordered" evidence="1">
    <location>
        <begin position="23"/>
        <end position="42"/>
    </location>
</feature>
<accession>A0A543N8X0</accession>
<dbReference type="RefSeq" id="WP_141925344.1">
    <property type="nucleotide sequence ID" value="NZ_VFQC01000002.1"/>
</dbReference>
<evidence type="ECO:0000256" key="1">
    <source>
        <dbReference type="SAM" id="MobiDB-lite"/>
    </source>
</evidence>
<evidence type="ECO:0000313" key="2">
    <source>
        <dbReference type="EMBL" id="TQN28272.1"/>
    </source>
</evidence>
<evidence type="ECO:0000313" key="3">
    <source>
        <dbReference type="Proteomes" id="UP000317422"/>
    </source>
</evidence>
<gene>
    <name evidence="2" type="ORF">FHX37_3605</name>
</gene>